<dbReference type="InterPro" id="IPR029062">
    <property type="entry name" value="Class_I_gatase-like"/>
</dbReference>
<reference evidence="3 4" key="1">
    <citation type="submission" date="2016-06" db="EMBL/GenBank/DDBJ databases">
        <title>Draft genome of Moraxella atlantae CCUG 59586.</title>
        <authorList>
            <person name="Salva-Serra F."/>
            <person name="Engstrom-Jakobsson H."/>
            <person name="Thorell K."/>
            <person name="Gonzales-Siles L."/>
            <person name="Karlsson R."/>
            <person name="Boulund F."/>
            <person name="Engstrand L."/>
            <person name="Kristiansson E."/>
            <person name="Moore E."/>
        </authorList>
    </citation>
    <scope>NUCLEOTIDE SEQUENCE [LARGE SCALE GENOMIC DNA]</scope>
    <source>
        <strain evidence="3 4">CCUG 59586</strain>
    </source>
</reference>
<dbReference type="SUPFAM" id="SSF52317">
    <property type="entry name" value="Class I glutamine amidotransferase-like"/>
    <property type="match status" value="1"/>
</dbReference>
<dbReference type="NCBIfam" id="TIGR01382">
    <property type="entry name" value="PfpI"/>
    <property type="match status" value="1"/>
</dbReference>
<comment type="similarity">
    <text evidence="1">Belongs to the peptidase C56 family.</text>
</comment>
<evidence type="ECO:0000313" key="3">
    <source>
        <dbReference type="EMBL" id="OBX75938.1"/>
    </source>
</evidence>
<proteinExistence type="inferred from homology"/>
<evidence type="ECO:0000256" key="1">
    <source>
        <dbReference type="ARBA" id="ARBA00008542"/>
    </source>
</evidence>
<organism evidence="3 4">
    <name type="scientific">Faucicola atlantae</name>
    <dbReference type="NCBI Taxonomy" id="34059"/>
    <lineage>
        <taxon>Bacteria</taxon>
        <taxon>Pseudomonadati</taxon>
        <taxon>Pseudomonadota</taxon>
        <taxon>Gammaproteobacteria</taxon>
        <taxon>Moraxellales</taxon>
        <taxon>Moraxellaceae</taxon>
        <taxon>Faucicola</taxon>
    </lineage>
</organism>
<dbReference type="Pfam" id="PF01965">
    <property type="entry name" value="DJ-1_PfpI"/>
    <property type="match status" value="1"/>
</dbReference>
<dbReference type="CDD" id="cd03134">
    <property type="entry name" value="GATase1_PfpI_like"/>
    <property type="match status" value="1"/>
</dbReference>
<dbReference type="InterPro" id="IPR006286">
    <property type="entry name" value="C56_PfpI-like"/>
</dbReference>
<dbReference type="PANTHER" id="PTHR42733">
    <property type="entry name" value="DJ-1 PROTEIN"/>
    <property type="match status" value="1"/>
</dbReference>
<sequence>MAKIAFLVDTDFEQVEYTQPRDLLQQKGHDTVLITTQDNKQVRGLNHTDPADHFTADLLIGDASVSDFDALVLPGGGANSDALRFKDSAQQFVKQFVDSGKPVAAICHAPWIFVDTKIADGKRLTAYETIAIDLKNAGANFEDKSVVVDGNIITSRQPDDIPDFADAIDSALKA</sequence>
<evidence type="ECO:0000313" key="4">
    <source>
        <dbReference type="Proteomes" id="UP000092616"/>
    </source>
</evidence>
<dbReference type="RefSeq" id="WP_067338417.1">
    <property type="nucleotide sequence ID" value="NZ_CP171132.1"/>
</dbReference>
<name>A0A1B8Q9Z7_9GAMM</name>
<accession>A0A1B8Q9Z7</accession>
<comment type="caution">
    <text evidence="3">The sequence shown here is derived from an EMBL/GenBank/DDBJ whole genome shotgun (WGS) entry which is preliminary data.</text>
</comment>
<dbReference type="PANTHER" id="PTHR42733:SF12">
    <property type="entry name" value="PROTEINASE"/>
    <property type="match status" value="1"/>
</dbReference>
<dbReference type="Gene3D" id="3.40.50.880">
    <property type="match status" value="1"/>
</dbReference>
<dbReference type="PROSITE" id="PS51276">
    <property type="entry name" value="PEPTIDASE_C56_PFPI"/>
    <property type="match status" value="1"/>
</dbReference>
<dbReference type="InterPro" id="IPR002818">
    <property type="entry name" value="DJ-1/PfpI"/>
</dbReference>
<protein>
    <submittedName>
        <fullName evidence="3">Peptidase C56</fullName>
    </submittedName>
</protein>
<gene>
    <name evidence="3" type="ORF">A9306_01570</name>
</gene>
<keyword evidence="4" id="KW-1185">Reference proteome</keyword>
<evidence type="ECO:0000259" key="2">
    <source>
        <dbReference type="Pfam" id="PF01965"/>
    </source>
</evidence>
<dbReference type="Proteomes" id="UP000092616">
    <property type="component" value="Unassembled WGS sequence"/>
</dbReference>
<dbReference type="AlphaFoldDB" id="A0A1B8Q9Z7"/>
<feature type="domain" description="DJ-1/PfpI" evidence="2">
    <location>
        <begin position="3"/>
        <end position="168"/>
    </location>
</feature>
<dbReference type="EMBL" id="LZNA01000067">
    <property type="protein sequence ID" value="OBX75938.1"/>
    <property type="molecule type" value="Genomic_DNA"/>
</dbReference>